<dbReference type="SUPFAM" id="SSF51735">
    <property type="entry name" value="NAD(P)-binding Rossmann-fold domains"/>
    <property type="match status" value="1"/>
</dbReference>
<dbReference type="InterPro" id="IPR036291">
    <property type="entry name" value="NAD(P)-bd_dom_sf"/>
</dbReference>
<evidence type="ECO:0008006" key="3">
    <source>
        <dbReference type="Google" id="ProtNLM"/>
    </source>
</evidence>
<organism evidence="1 2">
    <name type="scientific">Ganoderma sinense ZZ0214-1</name>
    <dbReference type="NCBI Taxonomy" id="1077348"/>
    <lineage>
        <taxon>Eukaryota</taxon>
        <taxon>Fungi</taxon>
        <taxon>Dikarya</taxon>
        <taxon>Basidiomycota</taxon>
        <taxon>Agaricomycotina</taxon>
        <taxon>Agaricomycetes</taxon>
        <taxon>Polyporales</taxon>
        <taxon>Polyporaceae</taxon>
        <taxon>Ganoderma</taxon>
    </lineage>
</organism>
<proteinExistence type="predicted"/>
<accession>A0A2G8SA94</accession>
<dbReference type="STRING" id="1077348.A0A2G8SA94"/>
<protein>
    <recommendedName>
        <fullName evidence="3">D-isomer specific 2-hydroxyacid dehydrogenase NAD-binding domain-containing protein</fullName>
    </recommendedName>
</protein>
<dbReference type="OrthoDB" id="9991913at2759"/>
<keyword evidence="2" id="KW-1185">Reference proteome</keyword>
<gene>
    <name evidence="1" type="ORF">GSI_07208</name>
</gene>
<dbReference type="Proteomes" id="UP000230002">
    <property type="component" value="Unassembled WGS sequence"/>
</dbReference>
<evidence type="ECO:0000313" key="2">
    <source>
        <dbReference type="Proteomes" id="UP000230002"/>
    </source>
</evidence>
<comment type="caution">
    <text evidence="1">The sequence shown here is derived from an EMBL/GenBank/DDBJ whole genome shotgun (WGS) entry which is preliminary data.</text>
</comment>
<dbReference type="Gene3D" id="3.40.50.720">
    <property type="entry name" value="NAD(P)-binding Rossmann-like Domain"/>
    <property type="match status" value="2"/>
</dbReference>
<reference evidence="1 2" key="1">
    <citation type="journal article" date="2015" name="Sci. Rep.">
        <title>Chromosome-level genome map provides insights into diverse defense mechanisms in the medicinal fungus Ganoderma sinense.</title>
        <authorList>
            <person name="Zhu Y."/>
            <person name="Xu J."/>
            <person name="Sun C."/>
            <person name="Zhou S."/>
            <person name="Xu H."/>
            <person name="Nelson D.R."/>
            <person name="Qian J."/>
            <person name="Song J."/>
            <person name="Luo H."/>
            <person name="Xiang L."/>
            <person name="Li Y."/>
            <person name="Xu Z."/>
            <person name="Ji A."/>
            <person name="Wang L."/>
            <person name="Lu S."/>
            <person name="Hayward A."/>
            <person name="Sun W."/>
            <person name="Li X."/>
            <person name="Schwartz D.C."/>
            <person name="Wang Y."/>
            <person name="Chen S."/>
        </authorList>
    </citation>
    <scope>NUCLEOTIDE SEQUENCE [LARGE SCALE GENOMIC DNA]</scope>
    <source>
        <strain evidence="1 2">ZZ0214-1</strain>
    </source>
</reference>
<name>A0A2G8SA94_9APHY</name>
<dbReference type="AlphaFoldDB" id="A0A2G8SA94"/>
<dbReference type="EMBL" id="AYKW01000014">
    <property type="protein sequence ID" value="PIL30508.1"/>
    <property type="molecule type" value="Genomic_DNA"/>
</dbReference>
<evidence type="ECO:0000313" key="1">
    <source>
        <dbReference type="EMBL" id="PIL30508.1"/>
    </source>
</evidence>
<sequence length="94" mass="10546">MIRKLNKGAVRVIVNTTHGKIIDELEAALIRALKDGHPEVNNTRLLEFPNATLLPHMGTETCDSQKKMDVRALTNLRDYLMTGKGSDIIPEHQQ</sequence>